<organism evidence="2 3">
    <name type="scientific">Fusarium beomiforme</name>
    <dbReference type="NCBI Taxonomy" id="44412"/>
    <lineage>
        <taxon>Eukaryota</taxon>
        <taxon>Fungi</taxon>
        <taxon>Dikarya</taxon>
        <taxon>Ascomycota</taxon>
        <taxon>Pezizomycotina</taxon>
        <taxon>Sordariomycetes</taxon>
        <taxon>Hypocreomycetidae</taxon>
        <taxon>Hypocreales</taxon>
        <taxon>Nectriaceae</taxon>
        <taxon>Fusarium</taxon>
        <taxon>Fusarium burgessii species complex</taxon>
    </lineage>
</organism>
<evidence type="ECO:0000313" key="3">
    <source>
        <dbReference type="Proteomes" id="UP000730481"/>
    </source>
</evidence>
<evidence type="ECO:0000256" key="1">
    <source>
        <dbReference type="SAM" id="MobiDB-lite"/>
    </source>
</evidence>
<keyword evidence="3" id="KW-1185">Reference proteome</keyword>
<name>A0A9P5ARD2_9HYPO</name>
<proteinExistence type="predicted"/>
<dbReference type="EMBL" id="PVQB02000097">
    <property type="protein sequence ID" value="KAF4343309.1"/>
    <property type="molecule type" value="Genomic_DNA"/>
</dbReference>
<feature type="region of interest" description="Disordered" evidence="1">
    <location>
        <begin position="112"/>
        <end position="147"/>
    </location>
</feature>
<gene>
    <name evidence="2" type="ORF">FBEOM_2746</name>
</gene>
<accession>A0A9P5ARD2</accession>
<feature type="compositionally biased region" description="Low complexity" evidence="1">
    <location>
        <begin position="136"/>
        <end position="147"/>
    </location>
</feature>
<evidence type="ECO:0000313" key="2">
    <source>
        <dbReference type="EMBL" id="KAF4343309.1"/>
    </source>
</evidence>
<sequence>MAERMAAAGDLTASNLTAGQIAGVLQLWGQHRGIELQLGVIVNGDPPSSRLSDANYNQYSGVKLIDPADSSAPVTKLDYSQKRRDSMAHVEQLTGTTAHVPALDVEDEASAPVDGYEEPDLGEYQKPSGFKSVEDSAGASSSQSSSKARVAWVAAQNKLVDDATLRITGKCPDQNVVRVLP</sequence>
<dbReference type="OrthoDB" id="5103717at2759"/>
<dbReference type="Proteomes" id="UP000730481">
    <property type="component" value="Unassembled WGS sequence"/>
</dbReference>
<reference evidence="2" key="2">
    <citation type="submission" date="2020-02" db="EMBL/GenBank/DDBJ databases">
        <title>Identification and distribution of gene clusters putatively required for synthesis of sphingolipid metabolism inhibitors in phylogenetically diverse species of the filamentous fungus Fusarium.</title>
        <authorList>
            <person name="Kim H.-S."/>
            <person name="Busman M."/>
            <person name="Brown D.W."/>
            <person name="Divon H."/>
            <person name="Uhlig S."/>
            <person name="Proctor R.H."/>
        </authorList>
    </citation>
    <scope>NUCLEOTIDE SEQUENCE</scope>
    <source>
        <strain evidence="2">NRRL 25174</strain>
    </source>
</reference>
<reference evidence="2" key="1">
    <citation type="journal article" date="2017" name="Mycologia">
        <title>Fusarium algeriense, sp. nov., a novel toxigenic crown rot pathogen of durum wheat from Algeria is nested in the Fusarium burgessii species complex.</title>
        <authorList>
            <person name="Laraba I."/>
            <person name="Keddad A."/>
            <person name="Boureghda H."/>
            <person name="Abdallah N."/>
            <person name="Vaughan M.M."/>
            <person name="Proctor R.H."/>
            <person name="Busman M."/>
            <person name="O'Donnell K."/>
        </authorList>
    </citation>
    <scope>NUCLEOTIDE SEQUENCE</scope>
    <source>
        <strain evidence="2">NRRL 25174</strain>
    </source>
</reference>
<comment type="caution">
    <text evidence="2">The sequence shown here is derived from an EMBL/GenBank/DDBJ whole genome shotgun (WGS) entry which is preliminary data.</text>
</comment>
<protein>
    <submittedName>
        <fullName evidence="2">Uncharacterized protein</fullName>
    </submittedName>
</protein>
<feature type="compositionally biased region" description="Acidic residues" evidence="1">
    <location>
        <begin position="112"/>
        <end position="121"/>
    </location>
</feature>
<dbReference type="AlphaFoldDB" id="A0A9P5ARD2"/>